<keyword evidence="2" id="KW-1185">Reference proteome</keyword>
<dbReference type="RefSeq" id="WP_241570946.1">
    <property type="nucleotide sequence ID" value="NZ_JAKUML010000006.1"/>
</dbReference>
<proteinExistence type="predicted"/>
<evidence type="ECO:0000313" key="2">
    <source>
        <dbReference type="Proteomes" id="UP001139701"/>
    </source>
</evidence>
<gene>
    <name evidence="1" type="ORF">MKI79_04940</name>
</gene>
<accession>A0A9X1WW35</accession>
<protein>
    <submittedName>
        <fullName evidence="1">Uncharacterized protein</fullName>
    </submittedName>
</protein>
<reference evidence="1" key="1">
    <citation type="submission" date="2022-02" db="EMBL/GenBank/DDBJ databases">
        <title>Acinetobacter A3.8 sp. nov., isolated from Sediment (Zhairuo Island).</title>
        <authorList>
            <person name="Zheng K."/>
        </authorList>
    </citation>
    <scope>NUCLEOTIDE SEQUENCE</scope>
    <source>
        <strain evidence="1">A3.8</strain>
    </source>
</reference>
<organism evidence="1 2">
    <name type="scientific">Acinetobacter sedimenti</name>
    <dbReference type="NCBI Taxonomy" id="2919922"/>
    <lineage>
        <taxon>Bacteria</taxon>
        <taxon>Pseudomonadati</taxon>
        <taxon>Pseudomonadota</taxon>
        <taxon>Gammaproteobacteria</taxon>
        <taxon>Moraxellales</taxon>
        <taxon>Moraxellaceae</taxon>
        <taxon>Acinetobacter</taxon>
    </lineage>
</organism>
<name>A0A9X1WW35_9GAMM</name>
<evidence type="ECO:0000313" key="1">
    <source>
        <dbReference type="EMBL" id="MCJ8146254.1"/>
    </source>
</evidence>
<comment type="caution">
    <text evidence="1">The sequence shown here is derived from an EMBL/GenBank/DDBJ whole genome shotgun (WGS) entry which is preliminary data.</text>
</comment>
<dbReference type="AlphaFoldDB" id="A0A9X1WW35"/>
<dbReference type="Proteomes" id="UP001139701">
    <property type="component" value="Unassembled WGS sequence"/>
</dbReference>
<dbReference type="EMBL" id="JAKUML010000006">
    <property type="protein sequence ID" value="MCJ8146254.1"/>
    <property type="molecule type" value="Genomic_DNA"/>
</dbReference>
<sequence length="99" mass="11199">MSTTQAQRIERIFAPDELNGFDDSHCIHVPVAFIHELTFADSLQAVLDIVVKWVSHIFQTDRASISLQKDTNQLKLYTINGNQAIPMDFPLPIDQTFIG</sequence>